<dbReference type="PANTHER" id="PTHR30589:SF0">
    <property type="entry name" value="PHOSPHATIDYLGLYCEROL--PROLIPOPROTEIN DIACYLGLYCERYL TRANSFERASE"/>
    <property type="match status" value="1"/>
</dbReference>
<dbReference type="AlphaFoldDB" id="C0GJQ2"/>
<dbReference type="GO" id="GO:0042158">
    <property type="term" value="P:lipoprotein biosynthetic process"/>
    <property type="evidence" value="ECO:0007669"/>
    <property type="project" value="UniProtKB-UniRule"/>
</dbReference>
<evidence type="ECO:0000256" key="4">
    <source>
        <dbReference type="ARBA" id="ARBA00022692"/>
    </source>
</evidence>
<feature type="binding site" evidence="7">
    <location>
        <position position="130"/>
    </location>
    <ligand>
        <name>a 1,2-diacyl-sn-glycero-3-phospho-(1'-sn-glycerol)</name>
        <dbReference type="ChEBI" id="CHEBI:64716"/>
    </ligand>
</feature>
<dbReference type="GO" id="GO:0008961">
    <property type="term" value="F:phosphatidylglycerol-prolipoprotein diacylglyceryl transferase activity"/>
    <property type="evidence" value="ECO:0007669"/>
    <property type="project" value="UniProtKB-UniRule"/>
</dbReference>
<feature type="transmembrane region" description="Helical" evidence="7">
    <location>
        <begin position="13"/>
        <end position="32"/>
    </location>
</feature>
<comment type="function">
    <text evidence="7">Catalyzes the transfer of the diacylglyceryl group from phosphatidylglycerol to the sulfhydryl group of the N-terminal cysteine of a prolipoprotein, the first step in the formation of mature lipoproteins.</text>
</comment>
<evidence type="ECO:0000256" key="7">
    <source>
        <dbReference type="HAMAP-Rule" id="MF_01147"/>
    </source>
</evidence>
<feature type="transmembrane region" description="Helical" evidence="7">
    <location>
        <begin position="163"/>
        <end position="180"/>
    </location>
</feature>
<feature type="transmembrane region" description="Helical" evidence="7">
    <location>
        <begin position="87"/>
        <end position="105"/>
    </location>
</feature>
<dbReference type="PANTHER" id="PTHR30589">
    <property type="entry name" value="PROLIPOPROTEIN DIACYLGLYCERYL TRANSFERASE"/>
    <property type="match status" value="1"/>
</dbReference>
<keyword evidence="4 7" id="KW-0812">Transmembrane</keyword>
<gene>
    <name evidence="7" type="primary">lgt</name>
    <name evidence="8" type="ORF">DealDRAFT_2711</name>
</gene>
<dbReference type="GO" id="GO:0005886">
    <property type="term" value="C:plasma membrane"/>
    <property type="evidence" value="ECO:0007669"/>
    <property type="project" value="UniProtKB-SubCell"/>
</dbReference>
<feature type="transmembrane region" description="Helical" evidence="7">
    <location>
        <begin position="187"/>
        <end position="206"/>
    </location>
</feature>
<evidence type="ECO:0000313" key="9">
    <source>
        <dbReference type="Proteomes" id="UP000006443"/>
    </source>
</evidence>
<evidence type="ECO:0000256" key="2">
    <source>
        <dbReference type="ARBA" id="ARBA00022475"/>
    </source>
</evidence>
<keyword evidence="6 7" id="KW-0472">Membrane</keyword>
<organism evidence="8 9">
    <name type="scientific">Dethiobacter alkaliphilus AHT 1</name>
    <dbReference type="NCBI Taxonomy" id="555088"/>
    <lineage>
        <taxon>Bacteria</taxon>
        <taxon>Bacillati</taxon>
        <taxon>Bacillota</taxon>
        <taxon>Dethiobacteria</taxon>
        <taxon>Dethiobacterales</taxon>
        <taxon>Dethiobacteraceae</taxon>
        <taxon>Dethiobacter</taxon>
    </lineage>
</organism>
<feature type="transmembrane region" description="Helical" evidence="7">
    <location>
        <begin position="212"/>
        <end position="237"/>
    </location>
</feature>
<dbReference type="UniPathway" id="UPA00664"/>
<dbReference type="EC" id="2.5.1.145" evidence="7"/>
<feature type="transmembrane region" description="Helical" evidence="7">
    <location>
        <begin position="44"/>
        <end position="67"/>
    </location>
</feature>
<reference evidence="8 9" key="1">
    <citation type="submission" date="2009-02" db="EMBL/GenBank/DDBJ databases">
        <title>Sequencing of the draft genome and assembly of Dethiobacter alkaliphilus AHT 1.</title>
        <authorList>
            <consortium name="US DOE Joint Genome Institute (JGI-PGF)"/>
            <person name="Lucas S."/>
            <person name="Copeland A."/>
            <person name="Lapidus A."/>
            <person name="Glavina del Rio T."/>
            <person name="Dalin E."/>
            <person name="Tice H."/>
            <person name="Bruce D."/>
            <person name="Goodwin L."/>
            <person name="Pitluck S."/>
            <person name="Larimer F."/>
            <person name="Land M.L."/>
            <person name="Hauser L."/>
            <person name="Muyzer G."/>
        </authorList>
    </citation>
    <scope>NUCLEOTIDE SEQUENCE [LARGE SCALE GENOMIC DNA]</scope>
    <source>
        <strain evidence="8 9">AHT 1</strain>
    </source>
</reference>
<protein>
    <recommendedName>
        <fullName evidence="7">Phosphatidylglycerol--prolipoprotein diacylglyceryl transferase</fullName>
        <ecNumber evidence="7">2.5.1.145</ecNumber>
    </recommendedName>
</protein>
<comment type="caution">
    <text evidence="8">The sequence shown here is derived from an EMBL/GenBank/DDBJ whole genome shotgun (WGS) entry which is preliminary data.</text>
</comment>
<sequence>MHPILFEVGGLSVYGYGAMLAIAFAVGVWGLTREGKRAGLSEDRLFEMVIWIMIAAILGSRILYILLELPRYLADPITVFHVRSGGLSFHGGLIAGIAVGIWYSRRHNMPPGKVADLVAPFLMLGYGIVRIGCLLNGCCFGRRSDVAWALPASYVDDALRHPTQLYAFLASMLIFAVLMWRRNKTRFDGQLFLEFILYYSIYRFVVEHFREVSAYAGFLTLGQAVSLIGAVGAFVAIRIWPLGRKA</sequence>
<comment type="pathway">
    <text evidence="7">Protein modification; lipoprotein biosynthesis (diacylglyceryl transfer).</text>
</comment>
<evidence type="ECO:0000256" key="3">
    <source>
        <dbReference type="ARBA" id="ARBA00022679"/>
    </source>
</evidence>
<keyword evidence="8" id="KW-0449">Lipoprotein</keyword>
<evidence type="ECO:0000256" key="1">
    <source>
        <dbReference type="ARBA" id="ARBA00007150"/>
    </source>
</evidence>
<dbReference type="NCBIfam" id="TIGR00544">
    <property type="entry name" value="lgt"/>
    <property type="match status" value="1"/>
</dbReference>
<dbReference type="RefSeq" id="WP_008518386.1">
    <property type="nucleotide sequence ID" value="NZ_ACJM01000017.1"/>
</dbReference>
<evidence type="ECO:0000256" key="5">
    <source>
        <dbReference type="ARBA" id="ARBA00022989"/>
    </source>
</evidence>
<evidence type="ECO:0000313" key="8">
    <source>
        <dbReference type="EMBL" id="EEG76474.1"/>
    </source>
</evidence>
<proteinExistence type="inferred from homology"/>
<comment type="subcellular location">
    <subcellularLocation>
        <location evidence="7">Cell membrane</location>
        <topology evidence="7">Multi-pass membrane protein</topology>
    </subcellularLocation>
</comment>
<dbReference type="Proteomes" id="UP000006443">
    <property type="component" value="Unassembled WGS sequence"/>
</dbReference>
<dbReference type="OrthoDB" id="871140at2"/>
<comment type="similarity">
    <text evidence="1 7">Belongs to the Lgt family.</text>
</comment>
<keyword evidence="3 7" id="KW-0808">Transferase</keyword>
<evidence type="ECO:0000256" key="6">
    <source>
        <dbReference type="ARBA" id="ARBA00023136"/>
    </source>
</evidence>
<keyword evidence="2 7" id="KW-1003">Cell membrane</keyword>
<dbReference type="EMBL" id="ACJM01000017">
    <property type="protein sequence ID" value="EEG76474.1"/>
    <property type="molecule type" value="Genomic_DNA"/>
</dbReference>
<name>C0GJQ2_DETAL</name>
<comment type="catalytic activity">
    <reaction evidence="7">
        <text>L-cysteinyl-[prolipoprotein] + a 1,2-diacyl-sn-glycero-3-phospho-(1'-sn-glycerol) = an S-1,2-diacyl-sn-glyceryl-L-cysteinyl-[prolipoprotein] + sn-glycerol 1-phosphate + H(+)</text>
        <dbReference type="Rhea" id="RHEA:56712"/>
        <dbReference type="Rhea" id="RHEA-COMP:14679"/>
        <dbReference type="Rhea" id="RHEA-COMP:14680"/>
        <dbReference type="ChEBI" id="CHEBI:15378"/>
        <dbReference type="ChEBI" id="CHEBI:29950"/>
        <dbReference type="ChEBI" id="CHEBI:57685"/>
        <dbReference type="ChEBI" id="CHEBI:64716"/>
        <dbReference type="ChEBI" id="CHEBI:140658"/>
        <dbReference type="EC" id="2.5.1.145"/>
    </reaction>
</comment>
<dbReference type="Pfam" id="PF01790">
    <property type="entry name" value="LGT"/>
    <property type="match status" value="1"/>
</dbReference>
<dbReference type="HAMAP" id="MF_01147">
    <property type="entry name" value="Lgt"/>
    <property type="match status" value="1"/>
</dbReference>
<keyword evidence="9" id="KW-1185">Reference proteome</keyword>
<dbReference type="eggNOG" id="COG0682">
    <property type="taxonomic scope" value="Bacteria"/>
</dbReference>
<accession>C0GJQ2</accession>
<dbReference type="STRING" id="555088.DealDRAFT_2711"/>
<keyword evidence="5 7" id="KW-1133">Transmembrane helix</keyword>
<feature type="transmembrane region" description="Helical" evidence="7">
    <location>
        <begin position="117"/>
        <end position="143"/>
    </location>
</feature>
<dbReference type="InterPro" id="IPR001640">
    <property type="entry name" value="Lgt"/>
</dbReference>